<protein>
    <submittedName>
        <fullName evidence="7">DUF202 domain-containing protein</fullName>
    </submittedName>
</protein>
<evidence type="ECO:0000256" key="2">
    <source>
        <dbReference type="ARBA" id="ARBA00022692"/>
    </source>
</evidence>
<comment type="subcellular location">
    <subcellularLocation>
        <location evidence="1">Endomembrane system</location>
        <topology evidence="1">Multi-pass membrane protein</topology>
    </subcellularLocation>
</comment>
<evidence type="ECO:0000256" key="5">
    <source>
        <dbReference type="SAM" id="Phobius"/>
    </source>
</evidence>
<dbReference type="InterPro" id="IPR003807">
    <property type="entry name" value="DUF202"/>
</dbReference>
<accession>A0ABS6V3S9</accession>
<name>A0ABS6V3S9_9SPHN</name>
<dbReference type="Pfam" id="PF02656">
    <property type="entry name" value="DUF202"/>
    <property type="match status" value="1"/>
</dbReference>
<keyword evidence="2 5" id="KW-0812">Transmembrane</keyword>
<evidence type="ECO:0000256" key="3">
    <source>
        <dbReference type="ARBA" id="ARBA00022989"/>
    </source>
</evidence>
<evidence type="ECO:0000256" key="1">
    <source>
        <dbReference type="ARBA" id="ARBA00004127"/>
    </source>
</evidence>
<keyword evidence="4 5" id="KW-0472">Membrane</keyword>
<feature type="transmembrane region" description="Helical" evidence="5">
    <location>
        <begin position="36"/>
        <end position="56"/>
    </location>
</feature>
<keyword evidence="3 5" id="KW-1133">Transmembrane helix</keyword>
<feature type="transmembrane region" description="Helical" evidence="5">
    <location>
        <begin position="62"/>
        <end position="83"/>
    </location>
</feature>
<evidence type="ECO:0000313" key="8">
    <source>
        <dbReference type="Proteomes" id="UP000698028"/>
    </source>
</evidence>
<organism evidence="7 8">
    <name type="scientific">Sphingomicrobium clamense</name>
    <dbReference type="NCBI Taxonomy" id="2851013"/>
    <lineage>
        <taxon>Bacteria</taxon>
        <taxon>Pseudomonadati</taxon>
        <taxon>Pseudomonadota</taxon>
        <taxon>Alphaproteobacteria</taxon>
        <taxon>Sphingomonadales</taxon>
        <taxon>Sphingomonadaceae</taxon>
        <taxon>Sphingomicrobium</taxon>
    </lineage>
</organism>
<dbReference type="Proteomes" id="UP000698028">
    <property type="component" value="Unassembled WGS sequence"/>
</dbReference>
<proteinExistence type="predicted"/>
<dbReference type="EMBL" id="JAHVAH010000001">
    <property type="protein sequence ID" value="MBW0144199.1"/>
    <property type="molecule type" value="Genomic_DNA"/>
</dbReference>
<evidence type="ECO:0000256" key="4">
    <source>
        <dbReference type="ARBA" id="ARBA00023136"/>
    </source>
</evidence>
<feature type="transmembrane region" description="Helical" evidence="5">
    <location>
        <begin position="109"/>
        <end position="129"/>
    </location>
</feature>
<evidence type="ECO:0000259" key="6">
    <source>
        <dbReference type="Pfam" id="PF02656"/>
    </source>
</evidence>
<reference evidence="7 8" key="1">
    <citation type="submission" date="2021-07" db="EMBL/GenBank/DDBJ databases">
        <title>The draft genome sequence of Sphingomicrobium sp. B8.</title>
        <authorList>
            <person name="Mu L."/>
        </authorList>
    </citation>
    <scope>NUCLEOTIDE SEQUENCE [LARGE SCALE GENOMIC DNA]</scope>
    <source>
        <strain evidence="7 8">B8</strain>
    </source>
</reference>
<keyword evidence="8" id="KW-1185">Reference proteome</keyword>
<dbReference type="RefSeq" id="WP_218632216.1">
    <property type="nucleotide sequence ID" value="NZ_JAHVAH010000001.1"/>
</dbReference>
<gene>
    <name evidence="7" type="ORF">KTQ36_02680</name>
</gene>
<feature type="domain" description="DUF202" evidence="6">
    <location>
        <begin position="26"/>
        <end position="88"/>
    </location>
</feature>
<comment type="caution">
    <text evidence="7">The sequence shown here is derived from an EMBL/GenBank/DDBJ whole genome shotgun (WGS) entry which is preliminary data.</text>
</comment>
<sequence>MVGETSNHGRDSQELAEDRTDLAEDRTIMAVERTMASWMGSGMGLIGLGLGLRAIFGAFEPAWVPKAMATFFMILAIVVVQGAKRRMCGAIHRMSTNWVEAPNTKGMEVIAAGISLGAIVLIIGIWAFFG</sequence>
<evidence type="ECO:0000313" key="7">
    <source>
        <dbReference type="EMBL" id="MBW0144199.1"/>
    </source>
</evidence>